<feature type="transmembrane region" description="Helical" evidence="4">
    <location>
        <begin position="12"/>
        <end position="37"/>
    </location>
</feature>
<dbReference type="PROSITE" id="PS51257">
    <property type="entry name" value="PROKAR_LIPOPROTEIN"/>
    <property type="match status" value="1"/>
</dbReference>
<dbReference type="GO" id="GO:0016020">
    <property type="term" value="C:membrane"/>
    <property type="evidence" value="ECO:0007669"/>
    <property type="project" value="InterPro"/>
</dbReference>
<evidence type="ECO:0000259" key="6">
    <source>
        <dbReference type="PROSITE" id="PS50885"/>
    </source>
</evidence>
<evidence type="ECO:0000256" key="3">
    <source>
        <dbReference type="PROSITE-ProRule" id="PRU00284"/>
    </source>
</evidence>
<evidence type="ECO:0000256" key="1">
    <source>
        <dbReference type="ARBA" id="ARBA00023224"/>
    </source>
</evidence>
<evidence type="ECO:0000256" key="2">
    <source>
        <dbReference type="ARBA" id="ARBA00029447"/>
    </source>
</evidence>
<dbReference type="Proteomes" id="UP000287969">
    <property type="component" value="Chromosome"/>
</dbReference>
<dbReference type="InterPro" id="IPR004089">
    <property type="entry name" value="MCPsignal_dom"/>
</dbReference>
<keyword evidence="4" id="KW-0812">Transmembrane</keyword>
<keyword evidence="8" id="KW-1185">Reference proteome</keyword>
<name>A0A410QF40_9FIRM</name>
<dbReference type="InterPro" id="IPR003660">
    <property type="entry name" value="HAMP_dom"/>
</dbReference>
<dbReference type="PRINTS" id="PR00260">
    <property type="entry name" value="CHEMTRNSDUCR"/>
</dbReference>
<dbReference type="Pfam" id="PF00672">
    <property type="entry name" value="HAMP"/>
    <property type="match status" value="1"/>
</dbReference>
<evidence type="ECO:0000256" key="4">
    <source>
        <dbReference type="SAM" id="Phobius"/>
    </source>
</evidence>
<dbReference type="SMART" id="SM00283">
    <property type="entry name" value="MA"/>
    <property type="match status" value="1"/>
</dbReference>
<dbReference type="AlphaFoldDB" id="A0A410QF40"/>
<dbReference type="InterPro" id="IPR004090">
    <property type="entry name" value="Chemotax_Me-accpt_rcpt"/>
</dbReference>
<dbReference type="GO" id="GO:0006935">
    <property type="term" value="P:chemotaxis"/>
    <property type="evidence" value="ECO:0007669"/>
    <property type="project" value="InterPro"/>
</dbReference>
<reference evidence="8" key="1">
    <citation type="submission" date="2019-01" db="EMBL/GenBank/DDBJ databases">
        <title>Draft genomes of a novel of Sporanaerobacter strains.</title>
        <authorList>
            <person name="Ma S."/>
        </authorList>
    </citation>
    <scope>NUCLEOTIDE SEQUENCE [LARGE SCALE GENOMIC DNA]</scope>
    <source>
        <strain evidence="8">NJN-17</strain>
    </source>
</reference>
<dbReference type="Pfam" id="PF00015">
    <property type="entry name" value="MCPsignal"/>
    <property type="match status" value="1"/>
</dbReference>
<protein>
    <submittedName>
        <fullName evidence="7">Methyl-accepting chemotaxis protein</fullName>
    </submittedName>
</protein>
<evidence type="ECO:0000259" key="5">
    <source>
        <dbReference type="PROSITE" id="PS50111"/>
    </source>
</evidence>
<keyword evidence="4" id="KW-0472">Membrane</keyword>
<dbReference type="GO" id="GO:0004888">
    <property type="term" value="F:transmembrane signaling receptor activity"/>
    <property type="evidence" value="ECO:0007669"/>
    <property type="project" value="InterPro"/>
</dbReference>
<evidence type="ECO:0000313" key="8">
    <source>
        <dbReference type="Proteomes" id="UP000287969"/>
    </source>
</evidence>
<sequence length="427" mass="46725">MKIMGKKFKIKYKLLVSFILIALFIVIIGCVGINSIYQDNLRLAMIILTGFGIILCIILGFMLNKDIVAPMILTSKHLKIVSNGDFTYHVPKKYLDRKDEVGDIANSVETMQKGLIRIIKDIVDTSGNLSSLSEELSSSVEEIAAKIETINGSTSEIVKGVQDSSSSAQEITASVEEVNASISQLSDRAVEGNNHASDIKEKALNVQKEAKKSVDSTKQMNEEKKKAILKAIEDGRVVDKIKIMADTISSISSKTNLLALNASIEAARAGEHGKGFAVVAEEIGKLAEQSAQSVSDIYDTVEIVKNAFINLSNNGSEILKFMEENINLHLNSFAETGRQYYEDAGFLSEISEEVASMTEEINATVEQVSEAIQVMANTSQKVSEDTHEIEDSISDSSQGVEEVAQVAQEQAELAQKLNEMVRKFKMD</sequence>
<comment type="similarity">
    <text evidence="2">Belongs to the methyl-accepting chemotaxis (MCP) protein family.</text>
</comment>
<dbReference type="PANTHER" id="PTHR32089">
    <property type="entry name" value="METHYL-ACCEPTING CHEMOTAXIS PROTEIN MCPB"/>
    <property type="match status" value="1"/>
</dbReference>
<dbReference type="SMART" id="SM00304">
    <property type="entry name" value="HAMP"/>
    <property type="match status" value="2"/>
</dbReference>
<dbReference type="SUPFAM" id="SSF58104">
    <property type="entry name" value="Methyl-accepting chemotaxis protein (MCP) signaling domain"/>
    <property type="match status" value="1"/>
</dbReference>
<dbReference type="PANTHER" id="PTHR32089:SF112">
    <property type="entry name" value="LYSOZYME-LIKE PROTEIN-RELATED"/>
    <property type="match status" value="1"/>
</dbReference>
<dbReference type="Gene3D" id="1.10.287.950">
    <property type="entry name" value="Methyl-accepting chemotaxis protein"/>
    <property type="match status" value="1"/>
</dbReference>
<feature type="transmembrane region" description="Helical" evidence="4">
    <location>
        <begin position="43"/>
        <end position="63"/>
    </location>
</feature>
<evidence type="ECO:0000313" key="7">
    <source>
        <dbReference type="EMBL" id="QAT62526.1"/>
    </source>
</evidence>
<gene>
    <name evidence="7" type="ORF">EQM13_13600</name>
</gene>
<dbReference type="PROSITE" id="PS50111">
    <property type="entry name" value="CHEMOTAXIS_TRANSDUC_2"/>
    <property type="match status" value="1"/>
</dbReference>
<keyword evidence="1 3" id="KW-0807">Transducer</keyword>
<feature type="domain" description="HAMP" evidence="6">
    <location>
        <begin position="65"/>
        <end position="120"/>
    </location>
</feature>
<organism evidence="7 8">
    <name type="scientific">Acidilutibacter cellobiosedens</name>
    <dbReference type="NCBI Taxonomy" id="2507161"/>
    <lineage>
        <taxon>Bacteria</taxon>
        <taxon>Bacillati</taxon>
        <taxon>Bacillota</taxon>
        <taxon>Tissierellia</taxon>
        <taxon>Tissierellales</taxon>
        <taxon>Acidilutibacteraceae</taxon>
        <taxon>Acidilutibacter</taxon>
    </lineage>
</organism>
<keyword evidence="4" id="KW-1133">Transmembrane helix</keyword>
<dbReference type="CDD" id="cd06225">
    <property type="entry name" value="HAMP"/>
    <property type="match status" value="1"/>
</dbReference>
<feature type="domain" description="Methyl-accepting transducer" evidence="5">
    <location>
        <begin position="139"/>
        <end position="390"/>
    </location>
</feature>
<dbReference type="GO" id="GO:0007165">
    <property type="term" value="P:signal transduction"/>
    <property type="evidence" value="ECO:0007669"/>
    <property type="project" value="UniProtKB-KW"/>
</dbReference>
<dbReference type="OrthoDB" id="13222at2"/>
<accession>A0A410QF40</accession>
<proteinExistence type="inferred from homology"/>
<dbReference type="PROSITE" id="PS50885">
    <property type="entry name" value="HAMP"/>
    <property type="match status" value="1"/>
</dbReference>
<dbReference type="EMBL" id="CP035282">
    <property type="protein sequence ID" value="QAT62526.1"/>
    <property type="molecule type" value="Genomic_DNA"/>
</dbReference>
<dbReference type="KEGG" id="spoa:EQM13_13600"/>